<feature type="chain" id="PRO_5046777471" description="Fervidolysin-like N-terminal prodomain domain-containing protein" evidence="1">
    <location>
        <begin position="42"/>
        <end position="163"/>
    </location>
</feature>
<sequence length="163" mass="17505">MNQQNASKFARYKDSPSSLRQRAIHLACQAAFLLPSMLVGAAALQAPAAIAAQPVANGAEQYARGRILVMPRAGLSETEFTKALAPHGGKGKKIGQSDLHVVELPANASEKAVVERLNRHPHIKFAELDRLVTPNFVSNDPYMGSAWHLPKVGATTAWDTTQG</sequence>
<evidence type="ECO:0000259" key="2">
    <source>
        <dbReference type="Pfam" id="PF22148"/>
    </source>
</evidence>
<evidence type="ECO:0000256" key="1">
    <source>
        <dbReference type="SAM" id="SignalP"/>
    </source>
</evidence>
<dbReference type="Pfam" id="PF22148">
    <property type="entry name" value="Fervidolysin_NPro-like"/>
    <property type="match status" value="1"/>
</dbReference>
<dbReference type="Proteomes" id="UP000623967">
    <property type="component" value="Unassembled WGS sequence"/>
</dbReference>
<evidence type="ECO:0000313" key="4">
    <source>
        <dbReference type="Proteomes" id="UP000623967"/>
    </source>
</evidence>
<keyword evidence="1" id="KW-0732">Signal</keyword>
<evidence type="ECO:0000313" key="3">
    <source>
        <dbReference type="EMBL" id="MBL4951789.1"/>
    </source>
</evidence>
<feature type="non-terminal residue" evidence="3">
    <location>
        <position position="163"/>
    </location>
</feature>
<organism evidence="3 4">
    <name type="scientific">Neobacillus paridis</name>
    <dbReference type="NCBI Taxonomy" id="2803862"/>
    <lineage>
        <taxon>Bacteria</taxon>
        <taxon>Bacillati</taxon>
        <taxon>Bacillota</taxon>
        <taxon>Bacilli</taxon>
        <taxon>Bacillales</taxon>
        <taxon>Bacillaceae</taxon>
        <taxon>Neobacillus</taxon>
    </lineage>
</organism>
<name>A0ABS1TKE6_9BACI</name>
<feature type="domain" description="Fervidolysin-like N-terminal prodomain" evidence="2">
    <location>
        <begin position="55"/>
        <end position="128"/>
    </location>
</feature>
<gene>
    <name evidence="3" type="ORF">JK635_06005</name>
</gene>
<accession>A0ABS1TKE6</accession>
<dbReference type="InterPro" id="IPR054399">
    <property type="entry name" value="Fervidolysin-like_N_prodom"/>
</dbReference>
<keyword evidence="4" id="KW-1185">Reference proteome</keyword>
<comment type="caution">
    <text evidence="3">The sequence shown here is derived from an EMBL/GenBank/DDBJ whole genome shotgun (WGS) entry which is preliminary data.</text>
</comment>
<proteinExistence type="predicted"/>
<protein>
    <recommendedName>
        <fullName evidence="2">Fervidolysin-like N-terminal prodomain domain-containing protein</fullName>
    </recommendedName>
</protein>
<reference evidence="3 4" key="1">
    <citation type="submission" date="2021-01" db="EMBL/GenBank/DDBJ databases">
        <title>Genome public.</title>
        <authorList>
            <person name="Liu C."/>
            <person name="Sun Q."/>
        </authorList>
    </citation>
    <scope>NUCLEOTIDE SEQUENCE [LARGE SCALE GENOMIC DNA]</scope>
    <source>
        <strain evidence="3 4">YIM B02564</strain>
    </source>
</reference>
<dbReference type="EMBL" id="JAESWB010000087">
    <property type="protein sequence ID" value="MBL4951789.1"/>
    <property type="molecule type" value="Genomic_DNA"/>
</dbReference>
<feature type="signal peptide" evidence="1">
    <location>
        <begin position="1"/>
        <end position="41"/>
    </location>
</feature>